<dbReference type="EMBL" id="SHKW01000001">
    <property type="protein sequence ID" value="RZU42997.1"/>
    <property type="molecule type" value="Genomic_DNA"/>
</dbReference>
<protein>
    <submittedName>
        <fullName evidence="2">Uncharacterized protein</fullName>
    </submittedName>
</protein>
<gene>
    <name evidence="2" type="ORF">BDD14_4598</name>
</gene>
<sequence>MKFLPQRPALLSFGLLCLLVCPLTGWTQNSSSASPRRLSRTTPGGRSVSRAADGVVIPGPLRSFLRMAGISQKIPADEVLPLLSRNVFMQGYSQQKPTEFLILLDRYVQQARELQILAGSSGTINVMGCADVGTLIQILGYRVVGNCHEKNLTLATSDPDRAFLTIDSGFPLITLEESLQKGVEFHYPFPSARVPVLLKESDWMALNRKRSAANLIDLLIRDPGIARLYWALSRNDDETNLALAKSPGLWKMSAFAPVLDFYGSQISIRSGRVMVPGGSRAEPVWKDLAGASPENPGEFVMHLISKDNGWLAAYYDALSRVSQTQQEHLTEPARMRHVYEAFRSPQLEPASTASVFRKAPGLLVLFTRVEWDPDGKPHVPGGLDVWKEKLAQKSDFKVVRTWGKHARNWNDPEQLLEAMASISRLDSDTGPLQTYLTLSEIDARRPAGRKLSPEAARLLAARFQKFGTWYLLFSEFPELTDESIARFINVAESIGDISNAALRGNTVGAFQANIGIWQILARQEEIPVSELNASWMNTVGSFAKITSSMQLFDAARSSLADVVRATGAQNLSQEALIALMAGPPQQTLEGQQTRDEIAGRIRNVFEDQRLVSLNTLFSLSDGLASMAQGSAAPANMLGLAGELHEFEMPRPIFTNSEKISWAPGVYSTHHAELQIKTDLTKVIKGPGTKVQLEAARGQLTPFLRDALVGLNYAYYEPPGAQVLHNNSLFVRAHDFSGLSVVAEERSWLAPELMGVGTPAGGGAYLMGSLADLPYALAATEQDFIAPENVQALIWKELVPDLLVSATVPRWWSVSPQELHAVTLYLRSGEELLLSSEKDPALRAQVTQILADRMAPQRLETLDKALANNEDAIAVLAQTMPADTFYLAAEFRRRYPGRAAVAGSHMQQLDALAAQYPADTSVERLSRDFGVPHPVLARSYAPKLLYVKPFPSFGGESSRLFGESWESSNLYWASLADEKGYQPATLNRLVPELTRRMTAKIFATDLEDWPALHRAMQEAGEEFRQGKVAPLPMAATAGSLQAPGGQPQETPIGGVR</sequence>
<dbReference type="AlphaFoldDB" id="A0A4Q7YYN3"/>
<name>A0A4Q7YYN3_9BACT</name>
<evidence type="ECO:0000313" key="2">
    <source>
        <dbReference type="EMBL" id="RZU42997.1"/>
    </source>
</evidence>
<dbReference type="Proteomes" id="UP000292958">
    <property type="component" value="Unassembled WGS sequence"/>
</dbReference>
<comment type="caution">
    <text evidence="2">The sequence shown here is derived from an EMBL/GenBank/DDBJ whole genome shotgun (WGS) entry which is preliminary data.</text>
</comment>
<feature type="compositionally biased region" description="Polar residues" evidence="1">
    <location>
        <begin position="29"/>
        <end position="44"/>
    </location>
</feature>
<keyword evidence="3" id="KW-1185">Reference proteome</keyword>
<accession>A0A4Q7YYN3</accession>
<evidence type="ECO:0000313" key="3">
    <source>
        <dbReference type="Proteomes" id="UP000292958"/>
    </source>
</evidence>
<dbReference type="RefSeq" id="WP_207231790.1">
    <property type="nucleotide sequence ID" value="NZ_SHKW01000001.1"/>
</dbReference>
<evidence type="ECO:0000256" key="1">
    <source>
        <dbReference type="SAM" id="MobiDB-lite"/>
    </source>
</evidence>
<feature type="region of interest" description="Disordered" evidence="1">
    <location>
        <begin position="1036"/>
        <end position="1055"/>
    </location>
</feature>
<feature type="region of interest" description="Disordered" evidence="1">
    <location>
        <begin position="29"/>
        <end position="51"/>
    </location>
</feature>
<organism evidence="2 3">
    <name type="scientific">Edaphobacter modestus</name>
    <dbReference type="NCBI Taxonomy" id="388466"/>
    <lineage>
        <taxon>Bacteria</taxon>
        <taxon>Pseudomonadati</taxon>
        <taxon>Acidobacteriota</taxon>
        <taxon>Terriglobia</taxon>
        <taxon>Terriglobales</taxon>
        <taxon>Acidobacteriaceae</taxon>
        <taxon>Edaphobacter</taxon>
    </lineage>
</organism>
<proteinExistence type="predicted"/>
<reference evidence="2 3" key="1">
    <citation type="submission" date="2019-02" db="EMBL/GenBank/DDBJ databases">
        <title>Genomic Encyclopedia of Archaeal and Bacterial Type Strains, Phase II (KMG-II): from individual species to whole genera.</title>
        <authorList>
            <person name="Goeker M."/>
        </authorList>
    </citation>
    <scope>NUCLEOTIDE SEQUENCE [LARGE SCALE GENOMIC DNA]</scope>
    <source>
        <strain evidence="2 3">DSM 18101</strain>
    </source>
</reference>